<evidence type="ECO:0000313" key="1">
    <source>
        <dbReference type="EMBL" id="GFP35158.1"/>
    </source>
</evidence>
<dbReference type="EMBL" id="BLSB01000057">
    <property type="protein sequence ID" value="GFP35158.1"/>
    <property type="molecule type" value="Genomic_DNA"/>
</dbReference>
<gene>
    <name evidence="1" type="ORF">HKBW3S43_00950</name>
</gene>
<feature type="non-terminal residue" evidence="1">
    <location>
        <position position="1"/>
    </location>
</feature>
<protein>
    <submittedName>
        <fullName evidence="1">Uncharacterized protein</fullName>
    </submittedName>
</protein>
<name>A0A6V8PS19_9ACTN</name>
<dbReference type="AlphaFoldDB" id="A0A6V8PS19"/>
<evidence type="ECO:0000313" key="2">
    <source>
        <dbReference type="Proteomes" id="UP000576480"/>
    </source>
</evidence>
<reference evidence="1 2" key="1">
    <citation type="journal article" date="2020" name="Front. Microbiol.">
        <title>Single-cell genomics of novel Actinobacteria with the Wood-Ljungdahl pathway discovered in a serpentinizing system.</title>
        <authorList>
            <person name="Merino N."/>
            <person name="Kawai M."/>
            <person name="Boyd E.S."/>
            <person name="Colman D.R."/>
            <person name="McGlynn S.E."/>
            <person name="Nealson K.H."/>
            <person name="Kurokawa K."/>
            <person name="Hongoh Y."/>
        </authorList>
    </citation>
    <scope>NUCLEOTIDE SEQUENCE [LARGE SCALE GENOMIC DNA]</scope>
    <source>
        <strain evidence="1 2">S43</strain>
    </source>
</reference>
<comment type="caution">
    <text evidence="1">The sequence shown here is derived from an EMBL/GenBank/DDBJ whole genome shotgun (WGS) entry which is preliminary data.</text>
</comment>
<organism evidence="1 2">
    <name type="scientific">Candidatus Hakubella thermalkaliphila</name>
    <dbReference type="NCBI Taxonomy" id="2754717"/>
    <lineage>
        <taxon>Bacteria</taxon>
        <taxon>Bacillati</taxon>
        <taxon>Actinomycetota</taxon>
        <taxon>Actinomycetota incertae sedis</taxon>
        <taxon>Candidatus Hakubellales</taxon>
        <taxon>Candidatus Hakubellaceae</taxon>
        <taxon>Candidatus Hakubella</taxon>
    </lineage>
</organism>
<dbReference type="Proteomes" id="UP000576480">
    <property type="component" value="Unassembled WGS sequence"/>
</dbReference>
<proteinExistence type="predicted"/>
<accession>A0A6V8PS19</accession>
<sequence>LLCATELTTREDIEKLVSAIKEVKEAGLP</sequence>